<dbReference type="AlphaFoldDB" id="A0A3B0SZU3"/>
<gene>
    <name evidence="1" type="ORF">MNBD_BACTEROID03-2301</name>
</gene>
<organism evidence="1">
    <name type="scientific">hydrothermal vent metagenome</name>
    <dbReference type="NCBI Taxonomy" id="652676"/>
    <lineage>
        <taxon>unclassified sequences</taxon>
        <taxon>metagenomes</taxon>
        <taxon>ecological metagenomes</taxon>
    </lineage>
</organism>
<accession>A0A3B0SZU3</accession>
<name>A0A3B0SZU3_9ZZZZ</name>
<sequence length="226" mass="26368">MEYNKLEYYLSQPRLNRFLIATGNSKPRAKKLYRINLRVAQAFYPILNLFEIFLRNVINYQISGHFANPNWIMVEKNRFMSDGSLSGTRYYLKKSVNKAEGAIRRKRGIVTPGKVIAEQSFGFWTSLFDTHHYRLIGGVVIHCFPSKPAAINRSLINQKLNRIREFRNRIYHNEPICFNGSSIDFAEAINIKIEIYELLEWMDADLVTYVEYFNGIDAKIATLNNL</sequence>
<evidence type="ECO:0000313" key="1">
    <source>
        <dbReference type="EMBL" id="VAW12001.1"/>
    </source>
</evidence>
<proteinExistence type="predicted"/>
<reference evidence="1" key="1">
    <citation type="submission" date="2018-06" db="EMBL/GenBank/DDBJ databases">
        <authorList>
            <person name="Zhirakovskaya E."/>
        </authorList>
    </citation>
    <scope>NUCLEOTIDE SEQUENCE</scope>
</reference>
<dbReference type="EMBL" id="UOEL01000075">
    <property type="protein sequence ID" value="VAW12001.1"/>
    <property type="molecule type" value="Genomic_DNA"/>
</dbReference>
<protein>
    <recommendedName>
        <fullName evidence="2">Abi-like protein</fullName>
    </recommendedName>
</protein>
<evidence type="ECO:0008006" key="2">
    <source>
        <dbReference type="Google" id="ProtNLM"/>
    </source>
</evidence>